<dbReference type="InParanoid" id="B0DWL5"/>
<dbReference type="EMBL" id="DS547144">
    <property type="protein sequence ID" value="EDR01001.1"/>
    <property type="molecule type" value="Genomic_DNA"/>
</dbReference>
<dbReference type="KEGG" id="lbc:LACBIDRAFT_333685"/>
<protein>
    <submittedName>
        <fullName evidence="1">Predicted protein</fullName>
    </submittedName>
</protein>
<dbReference type="GeneID" id="6084043"/>
<evidence type="ECO:0000313" key="2">
    <source>
        <dbReference type="Proteomes" id="UP000001194"/>
    </source>
</evidence>
<accession>B0DWL5</accession>
<name>B0DWL5_LACBS</name>
<dbReference type="AlphaFoldDB" id="B0DWL5"/>
<sequence>MVLNCNEGFNSFMSIHFISITLIYFPLIKPFSETAVYDVLSCFQPQKDYALLSTAPLEAMPNHVKRHPLQVGYLTHSSYYLPTRYYECLVLIVKRLSLGQGRQASLPLDPLDLLQIPCDQFPPEEKRFSSRWILNDPAG</sequence>
<organism evidence="2">
    <name type="scientific">Laccaria bicolor (strain S238N-H82 / ATCC MYA-4686)</name>
    <name type="common">Bicoloured deceiver</name>
    <name type="synonym">Laccaria laccata var. bicolor</name>
    <dbReference type="NCBI Taxonomy" id="486041"/>
    <lineage>
        <taxon>Eukaryota</taxon>
        <taxon>Fungi</taxon>
        <taxon>Dikarya</taxon>
        <taxon>Basidiomycota</taxon>
        <taxon>Agaricomycotina</taxon>
        <taxon>Agaricomycetes</taxon>
        <taxon>Agaricomycetidae</taxon>
        <taxon>Agaricales</taxon>
        <taxon>Agaricineae</taxon>
        <taxon>Hydnangiaceae</taxon>
        <taxon>Laccaria</taxon>
    </lineage>
</organism>
<reference evidence="1 2" key="1">
    <citation type="journal article" date="2008" name="Nature">
        <title>The genome of Laccaria bicolor provides insights into mycorrhizal symbiosis.</title>
        <authorList>
            <person name="Martin F."/>
            <person name="Aerts A."/>
            <person name="Ahren D."/>
            <person name="Brun A."/>
            <person name="Danchin E.G.J."/>
            <person name="Duchaussoy F."/>
            <person name="Gibon J."/>
            <person name="Kohler A."/>
            <person name="Lindquist E."/>
            <person name="Pereda V."/>
            <person name="Salamov A."/>
            <person name="Shapiro H.J."/>
            <person name="Wuyts J."/>
            <person name="Blaudez D."/>
            <person name="Buee M."/>
            <person name="Brokstein P."/>
            <person name="Canbaeck B."/>
            <person name="Cohen D."/>
            <person name="Courty P.E."/>
            <person name="Coutinho P.M."/>
            <person name="Delaruelle C."/>
            <person name="Detter J.C."/>
            <person name="Deveau A."/>
            <person name="DiFazio S."/>
            <person name="Duplessis S."/>
            <person name="Fraissinet-Tachet L."/>
            <person name="Lucic E."/>
            <person name="Frey-Klett P."/>
            <person name="Fourrey C."/>
            <person name="Feussner I."/>
            <person name="Gay G."/>
            <person name="Grimwood J."/>
            <person name="Hoegger P.J."/>
            <person name="Jain P."/>
            <person name="Kilaru S."/>
            <person name="Labbe J."/>
            <person name="Lin Y.C."/>
            <person name="Legue V."/>
            <person name="Le Tacon F."/>
            <person name="Marmeisse R."/>
            <person name="Melayah D."/>
            <person name="Montanini B."/>
            <person name="Muratet M."/>
            <person name="Nehls U."/>
            <person name="Niculita-Hirzel H."/>
            <person name="Oudot-Le Secq M.P."/>
            <person name="Peter M."/>
            <person name="Quesneville H."/>
            <person name="Rajashekar B."/>
            <person name="Reich M."/>
            <person name="Rouhier N."/>
            <person name="Schmutz J."/>
            <person name="Yin T."/>
            <person name="Chalot M."/>
            <person name="Henrissat B."/>
            <person name="Kuees U."/>
            <person name="Lucas S."/>
            <person name="Van de Peer Y."/>
            <person name="Podila G.K."/>
            <person name="Polle A."/>
            <person name="Pukkila P.J."/>
            <person name="Richardson P.M."/>
            <person name="Rouze P."/>
            <person name="Sanders I.R."/>
            <person name="Stajich J.E."/>
            <person name="Tunlid A."/>
            <person name="Tuskan G."/>
            <person name="Grigoriev I.V."/>
        </authorList>
    </citation>
    <scope>NUCLEOTIDE SEQUENCE [LARGE SCALE GENOMIC DNA]</scope>
    <source>
        <strain evidence="2">S238N-H82 / ATCC MYA-4686</strain>
    </source>
</reference>
<dbReference type="HOGENOM" id="CLU_1845444_0_0_1"/>
<keyword evidence="2" id="KW-1185">Reference proteome</keyword>
<proteinExistence type="predicted"/>
<dbReference type="Proteomes" id="UP000001194">
    <property type="component" value="Unassembled WGS sequence"/>
</dbReference>
<dbReference type="RefSeq" id="XP_001888396.1">
    <property type="nucleotide sequence ID" value="XM_001888361.1"/>
</dbReference>
<gene>
    <name evidence="1" type="ORF">LACBIDRAFT_333685</name>
</gene>
<evidence type="ECO:0000313" key="1">
    <source>
        <dbReference type="EMBL" id="EDR01001.1"/>
    </source>
</evidence>